<name>A0A1H4ECA4_9BACT</name>
<reference evidence="1 2" key="1">
    <citation type="submission" date="2016-10" db="EMBL/GenBank/DDBJ databases">
        <authorList>
            <person name="de Groot N.N."/>
        </authorList>
    </citation>
    <scope>NUCLEOTIDE SEQUENCE [LARGE SCALE GENOMIC DNA]</scope>
    <source>
        <strain evidence="1 2">DSM 25383</strain>
    </source>
</reference>
<dbReference type="Proteomes" id="UP000183253">
    <property type="component" value="Unassembled WGS sequence"/>
</dbReference>
<keyword evidence="2" id="KW-1185">Reference proteome</keyword>
<organism evidence="1 2">
    <name type="scientific">Alistipes timonensis JC136</name>
    <dbReference type="NCBI Taxonomy" id="1033731"/>
    <lineage>
        <taxon>Bacteria</taxon>
        <taxon>Pseudomonadati</taxon>
        <taxon>Bacteroidota</taxon>
        <taxon>Bacteroidia</taxon>
        <taxon>Bacteroidales</taxon>
        <taxon>Rikenellaceae</taxon>
        <taxon>Alistipes</taxon>
    </lineage>
</organism>
<sequence length="166" mass="18567">MGKGTKKNRNAKQGIDTMGVSTSEIAKEISKPQTAMPIYESNDDEIDWQTMLWEVTKDARKLYDGISTLCLSYTEKQDAIAEVAEITYDDPAMMIEHIKMMAKRLCQVPGFRAYCSKLGVGPDCVAQHIIFDGYAKVKAVIERGLEPVYGETIVLFSMPIVGYELE</sequence>
<dbReference type="RefSeq" id="WP_010265127.1">
    <property type="nucleotide sequence ID" value="NZ_CAEG01000016.1"/>
</dbReference>
<accession>A0A1H4ECA4</accession>
<gene>
    <name evidence="1" type="ORF">SAMN05444145_10721</name>
</gene>
<evidence type="ECO:0000313" key="2">
    <source>
        <dbReference type="Proteomes" id="UP000183253"/>
    </source>
</evidence>
<dbReference type="AlphaFoldDB" id="A0A1H4ECA4"/>
<proteinExistence type="predicted"/>
<dbReference type="EMBL" id="FNRI01000007">
    <property type="protein sequence ID" value="SEA82684.1"/>
    <property type="molecule type" value="Genomic_DNA"/>
</dbReference>
<dbReference type="OrthoDB" id="9865099at2"/>
<evidence type="ECO:0000313" key="1">
    <source>
        <dbReference type="EMBL" id="SEA82684.1"/>
    </source>
</evidence>
<protein>
    <submittedName>
        <fullName evidence="1">Uncharacterized protein</fullName>
    </submittedName>
</protein>